<evidence type="ECO:0000256" key="7">
    <source>
        <dbReference type="SAM" id="MobiDB-lite"/>
    </source>
</evidence>
<feature type="coiled-coil region" evidence="6">
    <location>
        <begin position="227"/>
        <end position="261"/>
    </location>
</feature>
<feature type="region of interest" description="Disordered" evidence="7">
    <location>
        <begin position="104"/>
        <end position="133"/>
    </location>
</feature>
<organism evidence="8 9">
    <name type="scientific">Dickeya fangzhongdai</name>
    <dbReference type="NCBI Taxonomy" id="1778540"/>
    <lineage>
        <taxon>Bacteria</taxon>
        <taxon>Pseudomonadati</taxon>
        <taxon>Pseudomonadota</taxon>
        <taxon>Gammaproteobacteria</taxon>
        <taxon>Enterobacterales</taxon>
        <taxon>Pectobacteriaceae</taxon>
        <taxon>Dickeya</taxon>
    </lineage>
</organism>
<evidence type="ECO:0000256" key="6">
    <source>
        <dbReference type="SAM" id="Coils"/>
    </source>
</evidence>
<evidence type="ECO:0000256" key="5">
    <source>
        <dbReference type="ARBA" id="ARBA00023237"/>
    </source>
</evidence>
<dbReference type="PANTHER" id="PTHR30026">
    <property type="entry name" value="OUTER MEMBRANE PROTEIN TOLC"/>
    <property type="match status" value="1"/>
</dbReference>
<evidence type="ECO:0000313" key="9">
    <source>
        <dbReference type="Proteomes" id="UP000231901"/>
    </source>
</evidence>
<evidence type="ECO:0000256" key="1">
    <source>
        <dbReference type="ARBA" id="ARBA00004442"/>
    </source>
</evidence>
<evidence type="ECO:0000256" key="4">
    <source>
        <dbReference type="ARBA" id="ARBA00023136"/>
    </source>
</evidence>
<protein>
    <submittedName>
        <fullName evidence="8">Transporter</fullName>
    </submittedName>
</protein>
<dbReference type="EMBL" id="CP025003">
    <property type="protein sequence ID" value="ATZ93372.1"/>
    <property type="molecule type" value="Genomic_DNA"/>
</dbReference>
<dbReference type="GeneID" id="66563678"/>
<dbReference type="AlphaFoldDB" id="A0A2K8QIW9"/>
<evidence type="ECO:0000313" key="8">
    <source>
        <dbReference type="EMBL" id="ATZ93372.1"/>
    </source>
</evidence>
<proteinExistence type="predicted"/>
<keyword evidence="2" id="KW-1134">Transmembrane beta strand</keyword>
<keyword evidence="4" id="KW-0472">Membrane</keyword>
<keyword evidence="6" id="KW-0175">Coiled coil</keyword>
<dbReference type="GO" id="GO:1990281">
    <property type="term" value="C:efflux pump complex"/>
    <property type="evidence" value="ECO:0007669"/>
    <property type="project" value="TreeGrafter"/>
</dbReference>
<reference evidence="9" key="1">
    <citation type="journal article" date="2018" name="Genome Announc.">
        <title>Complete genome sequence of a Dickeya fangzhongdai type strain causing bleeding canker of pear tree trunks.</title>
        <authorList>
            <person name="Zhao Y."/>
            <person name="Tian Y."/>
            <person name="Li X."/>
            <person name="Hu B."/>
        </authorList>
    </citation>
    <scope>NUCLEOTIDE SEQUENCE [LARGE SCALE GENOMIC DNA]</scope>
    <source>
        <strain evidence="9">DSM 101947</strain>
    </source>
</reference>
<dbReference type="PROSITE" id="PS51257">
    <property type="entry name" value="PROKAR_LIPOPROTEIN"/>
    <property type="match status" value="1"/>
</dbReference>
<dbReference type="KEGG" id="dfn:CVE23_04895"/>
<evidence type="ECO:0000256" key="2">
    <source>
        <dbReference type="ARBA" id="ARBA00022452"/>
    </source>
</evidence>
<keyword evidence="3" id="KW-0812">Transmembrane</keyword>
<dbReference type="RefSeq" id="WP_100849017.1">
    <property type="nucleotide sequence ID" value="NZ_BMJF01000004.1"/>
</dbReference>
<name>A0A2K8QIW9_9GAMM</name>
<accession>A0A2K8QIW9</accession>
<dbReference type="GO" id="GO:0009279">
    <property type="term" value="C:cell outer membrane"/>
    <property type="evidence" value="ECO:0007669"/>
    <property type="project" value="UniProtKB-SubCell"/>
</dbReference>
<feature type="compositionally biased region" description="Low complexity" evidence="7">
    <location>
        <begin position="104"/>
        <end position="131"/>
    </location>
</feature>
<dbReference type="GO" id="GO:0015288">
    <property type="term" value="F:porin activity"/>
    <property type="evidence" value="ECO:0007669"/>
    <property type="project" value="TreeGrafter"/>
</dbReference>
<sequence length="508" mass="58128">MPDFIKQSVLASFAVWGVVTITGCAVTSPPIDTDKQTWGAYDRINEIVSRDEAVSGPISLYEAMARALKYNLDQKIELMDEEYKSKLSELGRLGMFPSVVASVGGSQRNNDSGSSSRSLIDGSQSLQSSTSSERRTYTAQLAASWDILDFGLSYIQNKQNVDEQYISQERRRKVISRILEDVRTAYWRAVSADRTHEKLIKLEALAQKTLYQSEQLAKRRNVSPLKVLNYQHDLLEIQANVQRMQRELFFAKKQLAALINLKPETPFKLVLPDRTAVVPELPGSAEQMILIGLKYRSELRESSYRKRINDNELTKQWVRNLPSFKTLLGMNYDTNKYLYNNEWTNLSGTVSWNLMNVFSYPMQHKVVQAEAKVIQAREDALIMAILTQIYVARARFIRLSQELNTVRQSHEVQDNILELTRAGFQGKIISQMDLVQVEMKTILDEVRYDTAYADLQNAYANLYASMGIDNFDSDITEKDSVSSIAKKLQFYWTEEITTLPEVSRRENP</sequence>
<comment type="subcellular location">
    <subcellularLocation>
        <location evidence="1">Cell outer membrane</location>
    </subcellularLocation>
</comment>
<dbReference type="PANTHER" id="PTHR30026:SF20">
    <property type="entry name" value="OUTER MEMBRANE PROTEIN TOLC"/>
    <property type="match status" value="1"/>
</dbReference>
<dbReference type="SUPFAM" id="SSF56954">
    <property type="entry name" value="Outer membrane efflux proteins (OEP)"/>
    <property type="match status" value="1"/>
</dbReference>
<dbReference type="Proteomes" id="UP000231901">
    <property type="component" value="Chromosome"/>
</dbReference>
<gene>
    <name evidence="8" type="ORF">CVE23_04895</name>
</gene>
<evidence type="ECO:0000256" key="3">
    <source>
        <dbReference type="ARBA" id="ARBA00022692"/>
    </source>
</evidence>
<keyword evidence="9" id="KW-1185">Reference proteome</keyword>
<dbReference type="Gene3D" id="1.20.1600.10">
    <property type="entry name" value="Outer membrane efflux proteins (OEP)"/>
    <property type="match status" value="1"/>
</dbReference>
<dbReference type="GO" id="GO:0015562">
    <property type="term" value="F:efflux transmembrane transporter activity"/>
    <property type="evidence" value="ECO:0007669"/>
    <property type="project" value="InterPro"/>
</dbReference>
<dbReference type="InterPro" id="IPR051906">
    <property type="entry name" value="TolC-like"/>
</dbReference>
<keyword evidence="5" id="KW-0998">Cell outer membrane</keyword>